<keyword evidence="8 10" id="KW-0472">Membrane</keyword>
<sequence length="485" mass="56437">MSDISAFYRDKVVFVTGGTGFIGKIVVEKLLRTCEVKEVILMVREKKNTQPEQRIKTLCSSPIFERLAKKNPNYQERIRVIEGDLEKPNFDLCPESMEYLKEHTHVILHIAATVKFDEEMTKAITINLAGTRTALEIGRQAKNLQSFVYVSTAYSNSYDEYIQERIYPLDIDPEKILANLDDEKTKQDLIKYSLKWPNTYTFTKALAETLTLEYRKHFPVAILRPSCVMASLNEPVPGWCDNIYGSNGTFIGWYYGLIRTSHIDPEVMIDTVPVDYVSNAIIAIGWKTYVQRLEQTEVLVYNCVSSTDNPLTFDERRRECEKAVKKHPLLTGIYKPVTFASANELVFRVYSLLLHYLPAFFMDMAMRFRGEKPRLVDTYIKIDKVVASVQKFANTSYFFDNHNMKDLYLAMSPVDHQHFPCDNRNYSWRLYFEVVIPGLKKYFFKEDLNNVVQARQAMRKKELIVNSVLFLLLALFLWQLYYLLA</sequence>
<comment type="subcellular location">
    <subcellularLocation>
        <location evidence="1">Membrane</location>
        <topology evidence="1">Multi-pass membrane protein</topology>
    </subcellularLocation>
</comment>
<dbReference type="InterPro" id="IPR036291">
    <property type="entry name" value="NAD(P)-bd_dom_sf"/>
</dbReference>
<dbReference type="InterPro" id="IPR033640">
    <property type="entry name" value="FAR_C"/>
</dbReference>
<accession>A0A2M4CUB8</accession>
<dbReference type="GO" id="GO:0080019">
    <property type="term" value="F:alcohol-forming very long-chain fatty acyl-CoA reductase activity"/>
    <property type="evidence" value="ECO:0007669"/>
    <property type="project" value="InterPro"/>
</dbReference>
<keyword evidence="10" id="KW-0560">Oxidoreductase</keyword>
<dbReference type="EC" id="1.2.1.84" evidence="10"/>
<keyword evidence="4 10" id="KW-0812">Transmembrane</keyword>
<dbReference type="PANTHER" id="PTHR11011">
    <property type="entry name" value="MALE STERILITY PROTEIN 2-RELATED"/>
    <property type="match status" value="1"/>
</dbReference>
<evidence type="ECO:0000256" key="2">
    <source>
        <dbReference type="ARBA" id="ARBA00005928"/>
    </source>
</evidence>
<proteinExistence type="inferred from homology"/>
<comment type="similarity">
    <text evidence="2 10">Belongs to the fatty acyl-CoA reductase family.</text>
</comment>
<organism evidence="13">
    <name type="scientific">Anopheles darlingi</name>
    <name type="common">Mosquito</name>
    <dbReference type="NCBI Taxonomy" id="43151"/>
    <lineage>
        <taxon>Eukaryota</taxon>
        <taxon>Metazoa</taxon>
        <taxon>Ecdysozoa</taxon>
        <taxon>Arthropoda</taxon>
        <taxon>Hexapoda</taxon>
        <taxon>Insecta</taxon>
        <taxon>Pterygota</taxon>
        <taxon>Neoptera</taxon>
        <taxon>Endopterygota</taxon>
        <taxon>Diptera</taxon>
        <taxon>Nematocera</taxon>
        <taxon>Culicoidea</taxon>
        <taxon>Culicidae</taxon>
        <taxon>Anophelinae</taxon>
        <taxon>Anopheles</taxon>
    </lineage>
</organism>
<protein>
    <recommendedName>
        <fullName evidence="10">Fatty acyl-CoA reductase</fullName>
        <ecNumber evidence="10">1.2.1.84</ecNumber>
    </recommendedName>
</protein>
<dbReference type="SUPFAM" id="SSF51735">
    <property type="entry name" value="NAD(P)-binding Rossmann-fold domains"/>
    <property type="match status" value="1"/>
</dbReference>
<evidence type="ECO:0000256" key="6">
    <source>
        <dbReference type="ARBA" id="ARBA00022989"/>
    </source>
</evidence>
<feature type="transmembrane region" description="Helical" evidence="10">
    <location>
        <begin position="345"/>
        <end position="365"/>
    </location>
</feature>
<evidence type="ECO:0000313" key="13">
    <source>
        <dbReference type="EMBL" id="MBW68937.1"/>
    </source>
</evidence>
<comment type="function">
    <text evidence="10">Catalyzes the reduction of fatty acyl-CoA to fatty alcohols.</text>
</comment>
<feature type="domain" description="Fatty acyl-CoA reductase C-terminal" evidence="11">
    <location>
        <begin position="354"/>
        <end position="446"/>
    </location>
</feature>
<evidence type="ECO:0000256" key="1">
    <source>
        <dbReference type="ARBA" id="ARBA00004141"/>
    </source>
</evidence>
<keyword evidence="3 10" id="KW-0444">Lipid biosynthesis</keyword>
<dbReference type="Pfam" id="PF07993">
    <property type="entry name" value="NAD_binding_4"/>
    <property type="match status" value="1"/>
</dbReference>
<dbReference type="InterPro" id="IPR026055">
    <property type="entry name" value="FAR"/>
</dbReference>
<dbReference type="VEuPathDB" id="VectorBase:ADAR2_004599"/>
<evidence type="ECO:0000256" key="9">
    <source>
        <dbReference type="ARBA" id="ARBA00052530"/>
    </source>
</evidence>
<dbReference type="GO" id="GO:0102965">
    <property type="term" value="F:alcohol-forming long-chain fatty acyl-CoA reductase activity"/>
    <property type="evidence" value="ECO:0007669"/>
    <property type="project" value="UniProtKB-EC"/>
</dbReference>
<dbReference type="CDD" id="cd05236">
    <property type="entry name" value="FAR-N_SDR_e"/>
    <property type="match status" value="1"/>
</dbReference>
<dbReference type="InterPro" id="IPR013120">
    <property type="entry name" value="FAR_NAD-bd"/>
</dbReference>
<dbReference type="VEuPathDB" id="VectorBase:ADAC008488"/>
<dbReference type="GO" id="GO:0016020">
    <property type="term" value="C:membrane"/>
    <property type="evidence" value="ECO:0007669"/>
    <property type="project" value="UniProtKB-SubCell"/>
</dbReference>
<reference evidence="13" key="1">
    <citation type="submission" date="2018-01" db="EMBL/GenBank/DDBJ databases">
        <title>An insight into the sialome of Amazonian anophelines.</title>
        <authorList>
            <person name="Ribeiro J.M."/>
            <person name="Scarpassa V."/>
            <person name="Calvo E."/>
        </authorList>
    </citation>
    <scope>NUCLEOTIDE SEQUENCE</scope>
</reference>
<dbReference type="GO" id="GO:0005777">
    <property type="term" value="C:peroxisome"/>
    <property type="evidence" value="ECO:0007669"/>
    <property type="project" value="TreeGrafter"/>
</dbReference>
<evidence type="ECO:0000256" key="10">
    <source>
        <dbReference type="RuleBase" id="RU363097"/>
    </source>
</evidence>
<evidence type="ECO:0000256" key="8">
    <source>
        <dbReference type="ARBA" id="ARBA00023136"/>
    </source>
</evidence>
<dbReference type="AlphaFoldDB" id="A0A2M4CUB8"/>
<dbReference type="GeneID" id="125952623"/>
<evidence type="ECO:0000256" key="4">
    <source>
        <dbReference type="ARBA" id="ARBA00022692"/>
    </source>
</evidence>
<evidence type="ECO:0000256" key="7">
    <source>
        <dbReference type="ARBA" id="ARBA00023098"/>
    </source>
</evidence>
<dbReference type="OrthoDB" id="429813at2759"/>
<keyword evidence="6 10" id="KW-1133">Transmembrane helix</keyword>
<keyword evidence="5 10" id="KW-0521">NADP</keyword>
<dbReference type="PANTHER" id="PTHR11011:SF45">
    <property type="entry name" value="FATTY ACYL-COA REDUCTASE CG8306-RELATED"/>
    <property type="match status" value="1"/>
</dbReference>
<evidence type="ECO:0000259" key="12">
    <source>
        <dbReference type="Pfam" id="PF07993"/>
    </source>
</evidence>
<dbReference type="FunFam" id="3.40.50.720:FF:000143">
    <property type="entry name" value="Fatty acyl-CoA reductase"/>
    <property type="match status" value="1"/>
</dbReference>
<feature type="transmembrane region" description="Helical" evidence="10">
    <location>
        <begin position="463"/>
        <end position="484"/>
    </location>
</feature>
<dbReference type="Gene3D" id="3.40.50.720">
    <property type="entry name" value="NAD(P)-binding Rossmann-like Domain"/>
    <property type="match status" value="1"/>
</dbReference>
<keyword evidence="7 10" id="KW-0443">Lipid metabolism</keyword>
<evidence type="ECO:0000256" key="5">
    <source>
        <dbReference type="ARBA" id="ARBA00022857"/>
    </source>
</evidence>
<dbReference type="CDD" id="cd09071">
    <property type="entry name" value="FAR_C"/>
    <property type="match status" value="1"/>
</dbReference>
<feature type="domain" description="Thioester reductase (TE)" evidence="12">
    <location>
        <begin position="15"/>
        <end position="281"/>
    </location>
</feature>
<evidence type="ECO:0000256" key="3">
    <source>
        <dbReference type="ARBA" id="ARBA00022516"/>
    </source>
</evidence>
<evidence type="ECO:0000259" key="11">
    <source>
        <dbReference type="Pfam" id="PF03015"/>
    </source>
</evidence>
<dbReference type="Pfam" id="PF03015">
    <property type="entry name" value="Sterile"/>
    <property type="match status" value="1"/>
</dbReference>
<dbReference type="RefSeq" id="XP_049538171.1">
    <property type="nucleotide sequence ID" value="XM_049682214.1"/>
</dbReference>
<dbReference type="GO" id="GO:0035336">
    <property type="term" value="P:long-chain fatty-acyl-CoA metabolic process"/>
    <property type="evidence" value="ECO:0007669"/>
    <property type="project" value="TreeGrafter"/>
</dbReference>
<name>A0A2M4CUB8_ANODA</name>
<dbReference type="EMBL" id="GGFL01004759">
    <property type="protein sequence ID" value="MBW68937.1"/>
    <property type="molecule type" value="Transcribed_RNA"/>
</dbReference>
<comment type="catalytic activity">
    <reaction evidence="9 10">
        <text>a long-chain fatty acyl-CoA + 2 NADPH + 2 H(+) = a long-chain primary fatty alcohol + 2 NADP(+) + CoA</text>
        <dbReference type="Rhea" id="RHEA:52716"/>
        <dbReference type="ChEBI" id="CHEBI:15378"/>
        <dbReference type="ChEBI" id="CHEBI:57287"/>
        <dbReference type="ChEBI" id="CHEBI:57783"/>
        <dbReference type="ChEBI" id="CHEBI:58349"/>
        <dbReference type="ChEBI" id="CHEBI:77396"/>
        <dbReference type="ChEBI" id="CHEBI:83139"/>
        <dbReference type="EC" id="1.2.1.84"/>
    </reaction>
</comment>